<gene>
    <name evidence="2" type="ORF">ABJI51_41525</name>
</gene>
<dbReference type="RefSeq" id="WP_348956695.1">
    <property type="nucleotide sequence ID" value="NZ_JBDZYD010000021.1"/>
</dbReference>
<reference evidence="2 3" key="1">
    <citation type="submission" date="2024-05" db="EMBL/GenBank/DDBJ databases">
        <authorList>
            <person name="Zhao H."/>
            <person name="Xu Y."/>
            <person name="Lin S."/>
            <person name="Spain J.C."/>
            <person name="Zhou N.-Y."/>
        </authorList>
    </citation>
    <scope>NUCLEOTIDE SEQUENCE [LARGE SCALE GENOMIC DNA]</scope>
    <source>
        <strain evidence="2 3">NEAU-NG30</strain>
    </source>
</reference>
<organism evidence="2 3">
    <name type="scientific">Amycolatopsis melonis</name>
    <dbReference type="NCBI Taxonomy" id="3156488"/>
    <lineage>
        <taxon>Bacteria</taxon>
        <taxon>Bacillati</taxon>
        <taxon>Actinomycetota</taxon>
        <taxon>Actinomycetes</taxon>
        <taxon>Pseudonocardiales</taxon>
        <taxon>Pseudonocardiaceae</taxon>
        <taxon>Amycolatopsis</taxon>
    </lineage>
</organism>
<evidence type="ECO:0008006" key="4">
    <source>
        <dbReference type="Google" id="ProtNLM"/>
    </source>
</evidence>
<protein>
    <recommendedName>
        <fullName evidence="4">Band 7 domain-containing protein</fullName>
    </recommendedName>
</protein>
<dbReference type="Proteomes" id="UP001440984">
    <property type="component" value="Unassembled WGS sequence"/>
</dbReference>
<keyword evidence="3" id="KW-1185">Reference proteome</keyword>
<feature type="region of interest" description="Disordered" evidence="1">
    <location>
        <begin position="1"/>
        <end position="42"/>
    </location>
</feature>
<feature type="region of interest" description="Disordered" evidence="1">
    <location>
        <begin position="315"/>
        <end position="346"/>
    </location>
</feature>
<sequence>MTESTTRPPAGGAGREKVKAPRSEAAAAPPSDGGWQKAAEQNHETTVRTLPLSAYAPIVGFEQVGRLSLLRKRAAHRPWVARVFVKGNGELDVFSWTKQPTTGELVWGGYRSVYDVDLSLRNLSLAITLPSAGDAFVFRTEVDVQWQVKAPETVVVNGLRDIRPLVVPRLLAGLRHASRALAAADVETAEKAANNEFPKDWLLSEQGLWTNILVRLRMDAQTERAVRLDAEVRAFKKLIEQGDLDQFALQLAQNPGNVQAVVEALVAERDTHRKDVLDFVTKLIESDALDRWQIEDDIRVMMQWMQTSIRMVTGTDEARRLPFERPRNGESALPEQDGSPSTSGGA</sequence>
<accession>A0ABV0LUM2</accession>
<evidence type="ECO:0000256" key="1">
    <source>
        <dbReference type="SAM" id="MobiDB-lite"/>
    </source>
</evidence>
<evidence type="ECO:0000313" key="3">
    <source>
        <dbReference type="Proteomes" id="UP001440984"/>
    </source>
</evidence>
<comment type="caution">
    <text evidence="2">The sequence shown here is derived from an EMBL/GenBank/DDBJ whole genome shotgun (WGS) entry which is preliminary data.</text>
</comment>
<evidence type="ECO:0000313" key="2">
    <source>
        <dbReference type="EMBL" id="MEQ0565599.1"/>
    </source>
</evidence>
<feature type="compositionally biased region" description="Basic and acidic residues" evidence="1">
    <location>
        <begin position="316"/>
        <end position="328"/>
    </location>
</feature>
<proteinExistence type="predicted"/>
<dbReference type="EMBL" id="JBDZYD010000021">
    <property type="protein sequence ID" value="MEQ0565599.1"/>
    <property type="molecule type" value="Genomic_DNA"/>
</dbReference>
<name>A0ABV0LUM2_9PSEU</name>